<gene>
    <name evidence="1" type="ORF">Zmor_028470</name>
</gene>
<dbReference type="Gene3D" id="2.40.70.10">
    <property type="entry name" value="Acid Proteases"/>
    <property type="match status" value="1"/>
</dbReference>
<keyword evidence="2" id="KW-1185">Reference proteome</keyword>
<dbReference type="InterPro" id="IPR001969">
    <property type="entry name" value="Aspartic_peptidase_AS"/>
</dbReference>
<dbReference type="EMBL" id="JALNTZ010000009">
    <property type="protein sequence ID" value="KAJ3642005.1"/>
    <property type="molecule type" value="Genomic_DNA"/>
</dbReference>
<dbReference type="SUPFAM" id="SSF50630">
    <property type="entry name" value="Acid proteases"/>
    <property type="match status" value="1"/>
</dbReference>
<organism evidence="1 2">
    <name type="scientific">Zophobas morio</name>
    <dbReference type="NCBI Taxonomy" id="2755281"/>
    <lineage>
        <taxon>Eukaryota</taxon>
        <taxon>Metazoa</taxon>
        <taxon>Ecdysozoa</taxon>
        <taxon>Arthropoda</taxon>
        <taxon>Hexapoda</taxon>
        <taxon>Insecta</taxon>
        <taxon>Pterygota</taxon>
        <taxon>Neoptera</taxon>
        <taxon>Endopterygota</taxon>
        <taxon>Coleoptera</taxon>
        <taxon>Polyphaga</taxon>
        <taxon>Cucujiformia</taxon>
        <taxon>Tenebrionidae</taxon>
        <taxon>Zophobas</taxon>
    </lineage>
</organism>
<comment type="caution">
    <text evidence="1">The sequence shown here is derived from an EMBL/GenBank/DDBJ whole genome shotgun (WGS) entry which is preliminary data.</text>
</comment>
<dbReference type="AlphaFoldDB" id="A0AA38M337"/>
<evidence type="ECO:0008006" key="3">
    <source>
        <dbReference type="Google" id="ProtNLM"/>
    </source>
</evidence>
<accession>A0AA38M337</accession>
<dbReference type="Proteomes" id="UP001168821">
    <property type="component" value="Unassembled WGS sequence"/>
</dbReference>
<dbReference type="InterPro" id="IPR021109">
    <property type="entry name" value="Peptidase_aspartic_dom_sf"/>
</dbReference>
<sequence>MPVVLNGKKFKCLVDTGSACTIIRKSVATKLEVVPKQEHTLLRSFDGSYVASTGDVELEVRVGQPQAVIRGTVVDDEKLLHDCIIGRDFLDLPYVMLVKIGTKVHVTRLGDERRLWS</sequence>
<evidence type="ECO:0000313" key="1">
    <source>
        <dbReference type="EMBL" id="KAJ3642005.1"/>
    </source>
</evidence>
<proteinExistence type="predicted"/>
<evidence type="ECO:0000313" key="2">
    <source>
        <dbReference type="Proteomes" id="UP001168821"/>
    </source>
</evidence>
<dbReference type="CDD" id="cd00303">
    <property type="entry name" value="retropepsin_like"/>
    <property type="match status" value="1"/>
</dbReference>
<protein>
    <recommendedName>
        <fullName evidence="3">Peptidase A2 domain-containing protein</fullName>
    </recommendedName>
</protein>
<dbReference type="GO" id="GO:0006508">
    <property type="term" value="P:proteolysis"/>
    <property type="evidence" value="ECO:0007669"/>
    <property type="project" value="InterPro"/>
</dbReference>
<dbReference type="Pfam" id="PF13975">
    <property type="entry name" value="gag-asp_proteas"/>
    <property type="match status" value="1"/>
</dbReference>
<dbReference type="PROSITE" id="PS00141">
    <property type="entry name" value="ASP_PROTEASE"/>
    <property type="match status" value="1"/>
</dbReference>
<dbReference type="GO" id="GO:0004190">
    <property type="term" value="F:aspartic-type endopeptidase activity"/>
    <property type="evidence" value="ECO:0007669"/>
    <property type="project" value="InterPro"/>
</dbReference>
<reference evidence="1" key="1">
    <citation type="journal article" date="2023" name="G3 (Bethesda)">
        <title>Whole genome assemblies of Zophobas morio and Tenebrio molitor.</title>
        <authorList>
            <person name="Kaur S."/>
            <person name="Stinson S.A."/>
            <person name="diCenzo G.C."/>
        </authorList>
    </citation>
    <scope>NUCLEOTIDE SEQUENCE</scope>
    <source>
        <strain evidence="1">QUZm001</strain>
    </source>
</reference>
<name>A0AA38M337_9CUCU</name>